<dbReference type="InterPro" id="IPR051203">
    <property type="entry name" value="Polysaccharide_Synthase-Rel"/>
</dbReference>
<accession>A0A381WE07</accession>
<dbReference type="CDD" id="cd05237">
    <property type="entry name" value="UDP_invert_4-6DH_SDR_e"/>
    <property type="match status" value="1"/>
</dbReference>
<evidence type="ECO:0000256" key="1">
    <source>
        <dbReference type="ARBA" id="ARBA00007430"/>
    </source>
</evidence>
<sequence length="364" mass="41346">MYILYQILVNIIRIVYLTEVSRNNYTKMKKTSLNLSREFKGKNILITGGTGSIGMSLAKQLIKYNPKEIRIFSNSENSIFEAKENLGRNPIYKFMVGDVRDKDRLNLAIRNVDIVYHTAALKHIEICADNPFDAVKTNVVGTSNILEASIIEEIEKFVFISTDKATNPTSTLGGSKLLAERLTLNAGTYARKGKSKFAVVRFGNVLGSRGSVFQIFQKQIKMKKPLTVTDKRMTRFIMSLSDAASMILNVTKILNDGEIYILKMPSIRIEDLAKGMLHVYGLRFPDYRNTSSLKITKPRGERFHESLITKEEVPYCHDIGNMYKISKTENKKQLSSKEFSSETASRISQSRLHKTINELIDEYV</sequence>
<dbReference type="Gene3D" id="3.40.50.720">
    <property type="entry name" value="NAD(P)-binding Rossmann-like Domain"/>
    <property type="match status" value="1"/>
</dbReference>
<dbReference type="InterPro" id="IPR003869">
    <property type="entry name" value="Polysac_CapD-like"/>
</dbReference>
<organism evidence="3">
    <name type="scientific">marine metagenome</name>
    <dbReference type="NCBI Taxonomy" id="408172"/>
    <lineage>
        <taxon>unclassified sequences</taxon>
        <taxon>metagenomes</taxon>
        <taxon>ecological metagenomes</taxon>
    </lineage>
</organism>
<feature type="domain" description="Polysaccharide biosynthesis protein CapD-like" evidence="2">
    <location>
        <begin position="44"/>
        <end position="325"/>
    </location>
</feature>
<name>A0A381WE07_9ZZZZ</name>
<dbReference type="PANTHER" id="PTHR43318">
    <property type="entry name" value="UDP-N-ACETYLGLUCOSAMINE 4,6-DEHYDRATASE"/>
    <property type="match status" value="1"/>
</dbReference>
<dbReference type="EMBL" id="UINC01011451">
    <property type="protein sequence ID" value="SVA50541.1"/>
    <property type="molecule type" value="Genomic_DNA"/>
</dbReference>
<proteinExistence type="inferred from homology"/>
<evidence type="ECO:0000313" key="3">
    <source>
        <dbReference type="EMBL" id="SVA50541.1"/>
    </source>
</evidence>
<protein>
    <recommendedName>
        <fullName evidence="2">Polysaccharide biosynthesis protein CapD-like domain-containing protein</fullName>
    </recommendedName>
</protein>
<dbReference type="SUPFAM" id="SSF51735">
    <property type="entry name" value="NAD(P)-binding Rossmann-fold domains"/>
    <property type="match status" value="1"/>
</dbReference>
<dbReference type="AlphaFoldDB" id="A0A381WE07"/>
<evidence type="ECO:0000259" key="2">
    <source>
        <dbReference type="Pfam" id="PF02719"/>
    </source>
</evidence>
<gene>
    <name evidence="3" type="ORF">METZ01_LOCUS103395</name>
</gene>
<dbReference type="Pfam" id="PF02719">
    <property type="entry name" value="Polysacc_synt_2"/>
    <property type="match status" value="1"/>
</dbReference>
<comment type="similarity">
    <text evidence="1">Belongs to the polysaccharide synthase family.</text>
</comment>
<dbReference type="InterPro" id="IPR036291">
    <property type="entry name" value="NAD(P)-bd_dom_sf"/>
</dbReference>
<dbReference type="PANTHER" id="PTHR43318:SF2">
    <property type="entry name" value="UDP-N-ACETYLGLUCOSAMINE 4,6-DEHYDRATASE (INVERTING)"/>
    <property type="match status" value="1"/>
</dbReference>
<reference evidence="3" key="1">
    <citation type="submission" date="2018-05" db="EMBL/GenBank/DDBJ databases">
        <authorList>
            <person name="Lanie J.A."/>
            <person name="Ng W.-L."/>
            <person name="Kazmierczak K.M."/>
            <person name="Andrzejewski T.M."/>
            <person name="Davidsen T.M."/>
            <person name="Wayne K.J."/>
            <person name="Tettelin H."/>
            <person name="Glass J.I."/>
            <person name="Rusch D."/>
            <person name="Podicherti R."/>
            <person name="Tsui H.-C.T."/>
            <person name="Winkler M.E."/>
        </authorList>
    </citation>
    <scope>NUCLEOTIDE SEQUENCE</scope>
</reference>